<proteinExistence type="predicted"/>
<feature type="region of interest" description="Disordered" evidence="1">
    <location>
        <begin position="1"/>
        <end position="55"/>
    </location>
</feature>
<sequence length="357" mass="39291">MRVFHPSQNNRTSDGGRVPYPHVSGLPTYLQRLQRTRRGGEEEQKEEEGKKRKKYPYRRRMHLQSRKPLLQAIVSVIIVVSMLIGCSASDAHGEAAVSRTERGLEMKCTCNPCGYPCDYSSPPPPPPSPPPPAPYFPPHPFCPPPPMPLRPPPSSWPPYYWLGSPGKLYPVDPGYFPSEARRSCMGWFPALVAIALPVMWLSRCHTHRDLSPKLVDRDGRKMGDKAQLGSAFPKCFCRCPQQRTHPFYHVTCSRLSCLKGLGCHGSPGNADSRLPASTTEHAGILELPSAVAAGILPLPLYTAPSKSDPAMVPLVLLQEVATVGFGGPSSRERCSQKDGHQRARNDDVPSFGLVEST</sequence>
<dbReference type="EMBL" id="AMZH03018946">
    <property type="protein sequence ID" value="RRT40987.1"/>
    <property type="molecule type" value="Genomic_DNA"/>
</dbReference>
<reference evidence="2 3" key="1">
    <citation type="journal article" date="2014" name="Agronomy (Basel)">
        <title>A Draft Genome Sequence for Ensete ventricosum, the Drought-Tolerant Tree Against Hunger.</title>
        <authorList>
            <person name="Harrison J."/>
            <person name="Moore K.A."/>
            <person name="Paszkiewicz K."/>
            <person name="Jones T."/>
            <person name="Grant M."/>
            <person name="Ambacheew D."/>
            <person name="Muzemil S."/>
            <person name="Studholme D.J."/>
        </authorList>
    </citation>
    <scope>NUCLEOTIDE SEQUENCE [LARGE SCALE GENOMIC DNA]</scope>
</reference>
<protein>
    <submittedName>
        <fullName evidence="2">Uncharacterized protein</fullName>
    </submittedName>
</protein>
<evidence type="ECO:0000256" key="1">
    <source>
        <dbReference type="SAM" id="MobiDB-lite"/>
    </source>
</evidence>
<organism evidence="2 3">
    <name type="scientific">Ensete ventricosum</name>
    <name type="common">Abyssinian banana</name>
    <name type="synonym">Musa ensete</name>
    <dbReference type="NCBI Taxonomy" id="4639"/>
    <lineage>
        <taxon>Eukaryota</taxon>
        <taxon>Viridiplantae</taxon>
        <taxon>Streptophyta</taxon>
        <taxon>Embryophyta</taxon>
        <taxon>Tracheophyta</taxon>
        <taxon>Spermatophyta</taxon>
        <taxon>Magnoliopsida</taxon>
        <taxon>Liliopsida</taxon>
        <taxon>Zingiberales</taxon>
        <taxon>Musaceae</taxon>
        <taxon>Ensete</taxon>
    </lineage>
</organism>
<name>A0A426XNB0_ENSVE</name>
<evidence type="ECO:0000313" key="3">
    <source>
        <dbReference type="Proteomes" id="UP000287651"/>
    </source>
</evidence>
<evidence type="ECO:0000313" key="2">
    <source>
        <dbReference type="EMBL" id="RRT40987.1"/>
    </source>
</evidence>
<gene>
    <name evidence="2" type="ORF">B296_00045439</name>
</gene>
<dbReference type="PANTHER" id="PTHR35094">
    <property type="entry name" value="LEUCINE-RICH REPEAT EXTENSIN-LIKE PROTEIN 2"/>
    <property type="match status" value="1"/>
</dbReference>
<accession>A0A426XNB0</accession>
<feature type="compositionally biased region" description="Polar residues" evidence="1">
    <location>
        <begin position="1"/>
        <end position="13"/>
    </location>
</feature>
<dbReference type="PANTHER" id="PTHR35094:SF7">
    <property type="entry name" value="LEUCINE-RICH REPEAT EXTENSIN-LIKE PROTEIN 2"/>
    <property type="match status" value="1"/>
</dbReference>
<feature type="region of interest" description="Disordered" evidence="1">
    <location>
        <begin position="326"/>
        <end position="357"/>
    </location>
</feature>
<dbReference type="AlphaFoldDB" id="A0A426XNB0"/>
<feature type="compositionally biased region" description="Basic and acidic residues" evidence="1">
    <location>
        <begin position="38"/>
        <end position="50"/>
    </location>
</feature>
<feature type="compositionally biased region" description="Basic and acidic residues" evidence="1">
    <location>
        <begin position="330"/>
        <end position="347"/>
    </location>
</feature>
<comment type="caution">
    <text evidence="2">The sequence shown here is derived from an EMBL/GenBank/DDBJ whole genome shotgun (WGS) entry which is preliminary data.</text>
</comment>
<dbReference type="Proteomes" id="UP000287651">
    <property type="component" value="Unassembled WGS sequence"/>
</dbReference>